<dbReference type="Proteomes" id="UP000585474">
    <property type="component" value="Unassembled WGS sequence"/>
</dbReference>
<keyword evidence="9" id="KW-1185">Reference proteome</keyword>
<protein>
    <recommendedName>
        <fullName evidence="7">Late embryogenesis abundant protein LEA-2 subgroup domain-containing protein</fullName>
    </recommendedName>
</protein>
<feature type="chain" id="PRO_5029501514" description="Late embryogenesis abundant protein LEA-2 subgroup domain-containing protein" evidence="6">
    <location>
        <begin position="25"/>
        <end position="288"/>
    </location>
</feature>
<evidence type="ECO:0000256" key="6">
    <source>
        <dbReference type="SAM" id="SignalP"/>
    </source>
</evidence>
<evidence type="ECO:0000256" key="4">
    <source>
        <dbReference type="ARBA" id="ARBA00023136"/>
    </source>
</evidence>
<evidence type="ECO:0000256" key="5">
    <source>
        <dbReference type="SAM" id="Phobius"/>
    </source>
</evidence>
<feature type="transmembrane region" description="Helical" evidence="5">
    <location>
        <begin position="103"/>
        <end position="127"/>
    </location>
</feature>
<dbReference type="GO" id="GO:0005886">
    <property type="term" value="C:plasma membrane"/>
    <property type="evidence" value="ECO:0007669"/>
    <property type="project" value="TreeGrafter"/>
</dbReference>
<dbReference type="EMBL" id="BJWL01000027">
    <property type="protein sequence ID" value="GFZ18602.1"/>
    <property type="molecule type" value="Genomic_DNA"/>
</dbReference>
<organism evidence="8 9">
    <name type="scientific">Actinidia rufa</name>
    <dbReference type="NCBI Taxonomy" id="165716"/>
    <lineage>
        <taxon>Eukaryota</taxon>
        <taxon>Viridiplantae</taxon>
        <taxon>Streptophyta</taxon>
        <taxon>Embryophyta</taxon>
        <taxon>Tracheophyta</taxon>
        <taxon>Spermatophyta</taxon>
        <taxon>Magnoliopsida</taxon>
        <taxon>eudicotyledons</taxon>
        <taxon>Gunneridae</taxon>
        <taxon>Pentapetalae</taxon>
        <taxon>asterids</taxon>
        <taxon>Ericales</taxon>
        <taxon>Actinidiaceae</taxon>
        <taxon>Actinidia</taxon>
    </lineage>
</organism>
<evidence type="ECO:0000256" key="3">
    <source>
        <dbReference type="ARBA" id="ARBA00022989"/>
    </source>
</evidence>
<keyword evidence="4 5" id="KW-0472">Membrane</keyword>
<evidence type="ECO:0000313" key="8">
    <source>
        <dbReference type="EMBL" id="GFZ18602.1"/>
    </source>
</evidence>
<evidence type="ECO:0000256" key="2">
    <source>
        <dbReference type="ARBA" id="ARBA00022692"/>
    </source>
</evidence>
<dbReference type="PANTHER" id="PTHR31234:SF68">
    <property type="entry name" value="EXPRESSED PROTEIN"/>
    <property type="match status" value="1"/>
</dbReference>
<dbReference type="OrthoDB" id="996955at2759"/>
<comment type="subcellular location">
    <subcellularLocation>
        <location evidence="1">Membrane</location>
        <topology evidence="1">Single-pass membrane protein</topology>
    </subcellularLocation>
</comment>
<gene>
    <name evidence="8" type="ORF">Acr_27g0003410</name>
</gene>
<keyword evidence="3 5" id="KW-1133">Transmembrane helix</keyword>
<feature type="signal peptide" evidence="6">
    <location>
        <begin position="1"/>
        <end position="24"/>
    </location>
</feature>
<dbReference type="GO" id="GO:0098542">
    <property type="term" value="P:defense response to other organism"/>
    <property type="evidence" value="ECO:0007669"/>
    <property type="project" value="InterPro"/>
</dbReference>
<proteinExistence type="predicted"/>
<dbReference type="AlphaFoldDB" id="A0A7J0H691"/>
<sequence length="288" mass="31547">MRGNPQNFESTFLIANLLLFATTALHLSMEGRVPPAAADANDDPPLSLCLPPPPSSSSSETYIVQIPRDQIYRVPPPENAKIVESYRNPDHKQEKYCGGKRSLWILLTLVVLAAIVGTVIGVNHVFFSPKAPEFSITKVLLITTPPPQTSHKEHETFPTPTYEISLKADNPNGRMGVSYENGGETSLSFEHKKIAGGKYPSLYQEAKESDIVHLTLDSSDGTLPSQVEKNMEETKTKTPVALSLTINVPIKLKGMVSWSKDMKVICDFKVSTLASGTHLSSQNCETKV</sequence>
<evidence type="ECO:0000313" key="9">
    <source>
        <dbReference type="Proteomes" id="UP000585474"/>
    </source>
</evidence>
<dbReference type="PANTHER" id="PTHR31234">
    <property type="entry name" value="LATE EMBRYOGENESIS ABUNDANT (LEA) HYDROXYPROLINE-RICH GLYCOPROTEIN FAMILY"/>
    <property type="match status" value="1"/>
</dbReference>
<keyword evidence="2 5" id="KW-0812">Transmembrane</keyword>
<dbReference type="InterPro" id="IPR044839">
    <property type="entry name" value="NDR1-like"/>
</dbReference>
<evidence type="ECO:0000259" key="7">
    <source>
        <dbReference type="Pfam" id="PF03168"/>
    </source>
</evidence>
<feature type="domain" description="Late embryogenesis abundant protein LEA-2 subgroup" evidence="7">
    <location>
        <begin position="166"/>
        <end position="252"/>
    </location>
</feature>
<name>A0A7J0H691_9ERIC</name>
<accession>A0A7J0H691</accession>
<keyword evidence="6" id="KW-0732">Signal</keyword>
<dbReference type="InterPro" id="IPR004864">
    <property type="entry name" value="LEA_2"/>
</dbReference>
<reference evidence="8 9" key="1">
    <citation type="submission" date="2019-07" db="EMBL/GenBank/DDBJ databases">
        <title>De Novo Assembly of kiwifruit Actinidia rufa.</title>
        <authorList>
            <person name="Sugita-Konishi S."/>
            <person name="Sato K."/>
            <person name="Mori E."/>
            <person name="Abe Y."/>
            <person name="Kisaki G."/>
            <person name="Hamano K."/>
            <person name="Suezawa K."/>
            <person name="Otani M."/>
            <person name="Fukuda T."/>
            <person name="Manabe T."/>
            <person name="Gomi K."/>
            <person name="Tabuchi M."/>
            <person name="Akimitsu K."/>
            <person name="Kataoka I."/>
        </authorList>
    </citation>
    <scope>NUCLEOTIDE SEQUENCE [LARGE SCALE GENOMIC DNA]</scope>
    <source>
        <strain evidence="9">cv. Fuchu</strain>
    </source>
</reference>
<comment type="caution">
    <text evidence="8">The sequence shown here is derived from an EMBL/GenBank/DDBJ whole genome shotgun (WGS) entry which is preliminary data.</text>
</comment>
<evidence type="ECO:0000256" key="1">
    <source>
        <dbReference type="ARBA" id="ARBA00004167"/>
    </source>
</evidence>
<dbReference type="Pfam" id="PF03168">
    <property type="entry name" value="LEA_2"/>
    <property type="match status" value="1"/>
</dbReference>